<evidence type="ECO:0000313" key="2">
    <source>
        <dbReference type="Proteomes" id="UP001165205"/>
    </source>
</evidence>
<reference evidence="1" key="1">
    <citation type="submission" date="2023-04" db="EMBL/GenBank/DDBJ databases">
        <title>Aspergillus oryzae NBRC 4228.</title>
        <authorList>
            <person name="Ichikawa N."/>
            <person name="Sato H."/>
            <person name="Tonouchi N."/>
        </authorList>
    </citation>
    <scope>NUCLEOTIDE SEQUENCE</scope>
    <source>
        <strain evidence="1">NBRC 4228</strain>
    </source>
</reference>
<organism evidence="1 2">
    <name type="scientific">Aspergillus oryzae</name>
    <name type="common">Yellow koji mold</name>
    <dbReference type="NCBI Taxonomy" id="5062"/>
    <lineage>
        <taxon>Eukaryota</taxon>
        <taxon>Fungi</taxon>
        <taxon>Dikarya</taxon>
        <taxon>Ascomycota</taxon>
        <taxon>Pezizomycotina</taxon>
        <taxon>Eurotiomycetes</taxon>
        <taxon>Eurotiomycetidae</taxon>
        <taxon>Eurotiales</taxon>
        <taxon>Aspergillaceae</taxon>
        <taxon>Aspergillus</taxon>
        <taxon>Aspergillus subgen. Circumdati</taxon>
    </lineage>
</organism>
<evidence type="ECO:0000313" key="1">
    <source>
        <dbReference type="EMBL" id="GMG26949.1"/>
    </source>
</evidence>
<accession>A0AAN5BVG7</accession>
<comment type="caution">
    <text evidence="1">The sequence shown here is derived from an EMBL/GenBank/DDBJ whole genome shotgun (WGS) entry which is preliminary data.</text>
</comment>
<sequence length="101" mass="10653">MGSPIKRTAMPLDVKARQNEQLTAVTISSTRSATISSVSSTVSSALVVPATALEAAIVARSSFTGFVDADSTAVKPRYVNLRSNAEKLRQHCGIEGMTVDK</sequence>
<name>A0AAN5BVG7_ASPOZ</name>
<proteinExistence type="predicted"/>
<dbReference type="AlphaFoldDB" id="A0AAN5BVG7"/>
<dbReference type="EMBL" id="BSYA01000030">
    <property type="protein sequence ID" value="GMG26949.1"/>
    <property type="molecule type" value="Genomic_DNA"/>
</dbReference>
<protein>
    <submittedName>
        <fullName evidence="1">Unnamed protein product</fullName>
    </submittedName>
</protein>
<gene>
    <name evidence="1" type="ORF">Aory04_000366500</name>
</gene>
<dbReference type="Proteomes" id="UP001165205">
    <property type="component" value="Unassembled WGS sequence"/>
</dbReference>